<dbReference type="Proteomes" id="UP000309117">
    <property type="component" value="Unassembled WGS sequence"/>
</dbReference>
<proteinExistence type="predicted"/>
<keyword evidence="1" id="KW-0489">Methyltransferase</keyword>
<sequence>MTNFLKKLNKIDKELDNNLVHHQVLEVNRIVKSVEEEEVLEQSPNKLGLTDFEIANLKKNNSEKTYEINVLNNMLNSLRQYLSLNYGIWSLPNLETAELIKNELQIGSALEIMAGNAFWSKALSEVGIRTVSTDSLEWAKTSSTGKKPFYPVKDYSAPSAIKIYKNVDLILCSWSPNFGTADLEVVKAWKKYNPKSHLLFIGEEMGATNSSEFWLTEHFTKSTAINKINKSFVSYDFINEKIYEIENEL</sequence>
<dbReference type="AlphaFoldDB" id="A0A4S2BSZ3"/>
<evidence type="ECO:0000313" key="2">
    <source>
        <dbReference type="Proteomes" id="UP000309117"/>
    </source>
</evidence>
<protein>
    <submittedName>
        <fullName evidence="1">SAM-dependent methyltransferase</fullName>
    </submittedName>
</protein>
<accession>A0A4S2BSZ3</accession>
<name>A0A4S2BSZ3_9LACO</name>
<organism evidence="1 2">
    <name type="scientific">Lactobacillus intestinalis</name>
    <dbReference type="NCBI Taxonomy" id="151781"/>
    <lineage>
        <taxon>Bacteria</taxon>
        <taxon>Bacillati</taxon>
        <taxon>Bacillota</taxon>
        <taxon>Bacilli</taxon>
        <taxon>Lactobacillales</taxon>
        <taxon>Lactobacillaceae</taxon>
        <taxon>Lactobacillus</taxon>
    </lineage>
</organism>
<dbReference type="GO" id="GO:0008168">
    <property type="term" value="F:methyltransferase activity"/>
    <property type="evidence" value="ECO:0007669"/>
    <property type="project" value="UniProtKB-KW"/>
</dbReference>
<evidence type="ECO:0000313" key="1">
    <source>
        <dbReference type="EMBL" id="TGY17632.1"/>
    </source>
</evidence>
<keyword evidence="1" id="KW-0808">Transferase</keyword>
<dbReference type="GO" id="GO:0032259">
    <property type="term" value="P:methylation"/>
    <property type="evidence" value="ECO:0007669"/>
    <property type="project" value="UniProtKB-KW"/>
</dbReference>
<gene>
    <name evidence="1" type="ORF">E5351_00555</name>
</gene>
<dbReference type="EMBL" id="SRYV01000001">
    <property type="protein sequence ID" value="TGY17632.1"/>
    <property type="molecule type" value="Genomic_DNA"/>
</dbReference>
<reference evidence="1 2" key="1">
    <citation type="submission" date="2019-04" db="EMBL/GenBank/DDBJ databases">
        <title>Microbes associate with the intestines of laboratory mice.</title>
        <authorList>
            <person name="Navarre W."/>
            <person name="Wong E."/>
            <person name="Huang K."/>
            <person name="Tropini C."/>
            <person name="Ng K."/>
            <person name="Yu B."/>
        </authorList>
    </citation>
    <scope>NUCLEOTIDE SEQUENCE [LARGE SCALE GENOMIC DNA]</scope>
    <source>
        <strain evidence="1 2">NM61_E11</strain>
    </source>
</reference>
<comment type="caution">
    <text evidence="1">The sequence shown here is derived from an EMBL/GenBank/DDBJ whole genome shotgun (WGS) entry which is preliminary data.</text>
</comment>
<dbReference type="RefSeq" id="WP_004042541.1">
    <property type="nucleotide sequence ID" value="NZ_AQFR02000003.1"/>
</dbReference>